<feature type="signal peptide" evidence="5">
    <location>
        <begin position="1"/>
        <end position="31"/>
    </location>
</feature>
<organism evidence="6 7">
    <name type="scientific">Herbiconiux aconitum</name>
    <dbReference type="NCBI Taxonomy" id="2970913"/>
    <lineage>
        <taxon>Bacteria</taxon>
        <taxon>Bacillati</taxon>
        <taxon>Actinomycetota</taxon>
        <taxon>Actinomycetes</taxon>
        <taxon>Micrococcales</taxon>
        <taxon>Microbacteriaceae</taxon>
        <taxon>Herbiconiux</taxon>
    </lineage>
</organism>
<dbReference type="PANTHER" id="PTHR22925">
    <property type="entry name" value="GLYCOSYL HYDROLASE 43 FAMILY MEMBER"/>
    <property type="match status" value="1"/>
</dbReference>
<evidence type="ECO:0000256" key="2">
    <source>
        <dbReference type="ARBA" id="ARBA00022801"/>
    </source>
</evidence>
<dbReference type="InterPro" id="IPR023296">
    <property type="entry name" value="Glyco_hydro_beta-prop_sf"/>
</dbReference>
<feature type="chain" id="PRO_5045799304" evidence="5">
    <location>
        <begin position="32"/>
        <end position="540"/>
    </location>
</feature>
<dbReference type="PANTHER" id="PTHR22925:SF3">
    <property type="entry name" value="GLYCOSYL HYDROLASE FAMILY PROTEIN 43"/>
    <property type="match status" value="1"/>
</dbReference>
<evidence type="ECO:0000313" key="7">
    <source>
        <dbReference type="Proteomes" id="UP001165584"/>
    </source>
</evidence>
<evidence type="ECO:0000256" key="3">
    <source>
        <dbReference type="ARBA" id="ARBA00023295"/>
    </source>
</evidence>
<dbReference type="RefSeq" id="WP_259506031.1">
    <property type="nucleotide sequence ID" value="NZ_JANLCM010000001.1"/>
</dbReference>
<keyword evidence="5" id="KW-0732">Signal</keyword>
<evidence type="ECO:0000313" key="6">
    <source>
        <dbReference type="EMBL" id="MCS5717619.1"/>
    </source>
</evidence>
<keyword evidence="3 4" id="KW-0326">Glycosidase</keyword>
<dbReference type="Pfam" id="PF04616">
    <property type="entry name" value="Glyco_hydro_43"/>
    <property type="match status" value="1"/>
</dbReference>
<dbReference type="Gene3D" id="2.115.10.20">
    <property type="entry name" value="Glycosyl hydrolase domain, family 43"/>
    <property type="match status" value="1"/>
</dbReference>
<keyword evidence="7" id="KW-1185">Reference proteome</keyword>
<comment type="similarity">
    <text evidence="1 4">Belongs to the glycosyl hydrolase 43 family.</text>
</comment>
<dbReference type="InterPro" id="IPR006710">
    <property type="entry name" value="Glyco_hydro_43"/>
</dbReference>
<evidence type="ECO:0000256" key="4">
    <source>
        <dbReference type="RuleBase" id="RU361187"/>
    </source>
</evidence>
<keyword evidence="2 4" id="KW-0378">Hydrolase</keyword>
<accession>A0ABT2GRQ3</accession>
<dbReference type="SUPFAM" id="SSF75005">
    <property type="entry name" value="Arabinanase/levansucrase/invertase"/>
    <property type="match status" value="1"/>
</dbReference>
<evidence type="ECO:0000256" key="1">
    <source>
        <dbReference type="ARBA" id="ARBA00009865"/>
    </source>
</evidence>
<dbReference type="EMBL" id="JANLCM010000001">
    <property type="protein sequence ID" value="MCS5717619.1"/>
    <property type="molecule type" value="Genomic_DNA"/>
</dbReference>
<comment type="caution">
    <text evidence="6">The sequence shown here is derived from an EMBL/GenBank/DDBJ whole genome shotgun (WGS) entry which is preliminary data.</text>
</comment>
<gene>
    <name evidence="6" type="ORF">N1027_05655</name>
</gene>
<reference evidence="6" key="1">
    <citation type="submission" date="2022-08" db="EMBL/GenBank/DDBJ databases">
        <authorList>
            <person name="Deng Y."/>
            <person name="Han X.-F."/>
            <person name="Zhang Y.-Q."/>
        </authorList>
    </citation>
    <scope>NUCLEOTIDE SEQUENCE</scope>
    <source>
        <strain evidence="6">CPCC 205763</strain>
    </source>
</reference>
<evidence type="ECO:0000256" key="5">
    <source>
        <dbReference type="SAM" id="SignalP"/>
    </source>
</evidence>
<proteinExistence type="inferred from homology"/>
<name>A0ABT2GRQ3_9MICO</name>
<sequence length="540" mass="56970">MHSRAIRRGVAVLASVVVALGLAVTAAPALAAAPSDHIANDTVWKDAAGNEIKAQGGNVFTENGVWYWVGTSMDPKVGTVPTPKSINLYSSPDLENWSFVKALVTQSDDPTSIPHVTGADMTDLAVTGSKWLGRPQLIHKPGGEYVIWVEVGGGKTYRKPDGTVVSLGNGQGVFTSDTIDGSYTYQGKQFVSHRNADGTTTANTYTSGDRSVFVDGGNAYLVYVGDSLTTRNVDINVAPLDATWQNVGKPIVTRTIGGHEAPGMVKVGSTYYLFASGQHWWAGTPTSYLSGTSIATLGTSWSSVNKEPYYPVPANPSAPTDSFGTQFEQIIPVTDAQGVVRSYLYNGDRYSQWYTGTDEAPSGTGRNAWYPVTFDSAGVPTLHGATDVDVDAASGILAWNYIANGRFDQRRYDDASGANPYWTLSGTAGVQATSNPITRQQLVLGGTNTSGSATQAVSLPAGSYTLGFDYKTQGAANHASVTVTGAGATAAPIDLTAPQPTFAQRTLTFTVSGGTVTLSAAVDSVTWSQLQLDNVTLWRN</sequence>
<protein>
    <submittedName>
        <fullName evidence="6">Family 43 glycosylhydrolase</fullName>
    </submittedName>
</protein>
<dbReference type="Proteomes" id="UP001165584">
    <property type="component" value="Unassembled WGS sequence"/>
</dbReference>
<dbReference type="Gene3D" id="2.60.120.260">
    <property type="entry name" value="Galactose-binding domain-like"/>
    <property type="match status" value="1"/>
</dbReference>